<evidence type="ECO:0000256" key="5">
    <source>
        <dbReference type="ARBA" id="ARBA00038359"/>
    </source>
</evidence>
<dbReference type="PANTHER" id="PTHR33048:SF155">
    <property type="entry name" value="INTEGRAL MEMBRANE PROTEIN"/>
    <property type="match status" value="1"/>
</dbReference>
<comment type="similarity">
    <text evidence="5">Belongs to the SAT4 family.</text>
</comment>
<feature type="domain" description="Rhodopsin" evidence="7">
    <location>
        <begin position="31"/>
        <end position="278"/>
    </location>
</feature>
<feature type="transmembrane region" description="Helical" evidence="6">
    <location>
        <begin position="214"/>
        <end position="234"/>
    </location>
</feature>
<dbReference type="InterPro" id="IPR049326">
    <property type="entry name" value="Rhodopsin_dom_fungi"/>
</dbReference>
<dbReference type="AlphaFoldDB" id="A0A9P4QF94"/>
<comment type="caution">
    <text evidence="8">The sequence shown here is derived from an EMBL/GenBank/DDBJ whole genome shotgun (WGS) entry which is preliminary data.</text>
</comment>
<evidence type="ECO:0000256" key="3">
    <source>
        <dbReference type="ARBA" id="ARBA00022989"/>
    </source>
</evidence>
<reference evidence="8" key="1">
    <citation type="journal article" date="2020" name="Stud. Mycol.">
        <title>101 Dothideomycetes genomes: a test case for predicting lifestyles and emergence of pathogens.</title>
        <authorList>
            <person name="Haridas S."/>
            <person name="Albert R."/>
            <person name="Binder M."/>
            <person name="Bloem J."/>
            <person name="Labutti K."/>
            <person name="Salamov A."/>
            <person name="Andreopoulos B."/>
            <person name="Baker S."/>
            <person name="Barry K."/>
            <person name="Bills G."/>
            <person name="Bluhm B."/>
            <person name="Cannon C."/>
            <person name="Castanera R."/>
            <person name="Culley D."/>
            <person name="Daum C."/>
            <person name="Ezra D."/>
            <person name="Gonzalez J."/>
            <person name="Henrissat B."/>
            <person name="Kuo A."/>
            <person name="Liang C."/>
            <person name="Lipzen A."/>
            <person name="Lutzoni F."/>
            <person name="Magnuson J."/>
            <person name="Mondo S."/>
            <person name="Nolan M."/>
            <person name="Ohm R."/>
            <person name="Pangilinan J."/>
            <person name="Park H.-J."/>
            <person name="Ramirez L."/>
            <person name="Alfaro M."/>
            <person name="Sun H."/>
            <person name="Tritt A."/>
            <person name="Yoshinaga Y."/>
            <person name="Zwiers L.-H."/>
            <person name="Turgeon B."/>
            <person name="Goodwin S."/>
            <person name="Spatafora J."/>
            <person name="Crous P."/>
            <person name="Grigoriev I."/>
        </authorList>
    </citation>
    <scope>NUCLEOTIDE SEQUENCE</scope>
    <source>
        <strain evidence="8">CBS 116435</strain>
    </source>
</reference>
<evidence type="ECO:0000313" key="9">
    <source>
        <dbReference type="Proteomes" id="UP000799441"/>
    </source>
</evidence>
<evidence type="ECO:0000256" key="2">
    <source>
        <dbReference type="ARBA" id="ARBA00022692"/>
    </source>
</evidence>
<feature type="transmembrane region" description="Helical" evidence="6">
    <location>
        <begin position="101"/>
        <end position="121"/>
    </location>
</feature>
<organism evidence="8 9">
    <name type="scientific">Polychaeton citri CBS 116435</name>
    <dbReference type="NCBI Taxonomy" id="1314669"/>
    <lineage>
        <taxon>Eukaryota</taxon>
        <taxon>Fungi</taxon>
        <taxon>Dikarya</taxon>
        <taxon>Ascomycota</taxon>
        <taxon>Pezizomycotina</taxon>
        <taxon>Dothideomycetes</taxon>
        <taxon>Dothideomycetidae</taxon>
        <taxon>Capnodiales</taxon>
        <taxon>Capnodiaceae</taxon>
        <taxon>Polychaeton</taxon>
    </lineage>
</organism>
<dbReference type="InterPro" id="IPR052337">
    <property type="entry name" value="SAT4-like"/>
</dbReference>
<evidence type="ECO:0000313" key="8">
    <source>
        <dbReference type="EMBL" id="KAF2725165.1"/>
    </source>
</evidence>
<keyword evidence="2 6" id="KW-0812">Transmembrane</keyword>
<sequence>MNSQDEPTNHADTLLILTWLFMSLTIITMFLRLWTRICILHAHFLYSHDALMLVATILQIGQSTMLTLAYAHGLGRHYTTFTPAAARNVVLFSEMAEPFGVLGPMAGRISVVVLLMQVLLPHERLKRITLWSLIVLQTVVNVYVVIELLGQCGSYVEAVWDFYYPKATAHCLSPSVLNYSSYVQVAVCAFSDLVLTLLPILMLRRMDFRTLDRWALTGILSLSLFAFAAAIVRATQIGNLAKTGDFTWYFPNFMICVIIENNIIIIAGSMPTLRPFWKHLCSLKRQNCGQRGPHTGAIASLPRSGREMLSMQHQCFPRVTSGTSGSMIWTISTAGKPGMSGFHDDRYGPNDDHSSTITNGTKKSFLNSKRFAILGSRSSSTEVEHGRNFMGASEPPMRMTINRTLSVDVRSERVEFAEPLPNFIAPWVNDGPTSEVSISTDCG</sequence>
<evidence type="ECO:0000259" key="7">
    <source>
        <dbReference type="Pfam" id="PF20684"/>
    </source>
</evidence>
<feature type="transmembrane region" description="Helical" evidence="6">
    <location>
        <begin position="246"/>
        <end position="268"/>
    </location>
</feature>
<keyword evidence="9" id="KW-1185">Reference proteome</keyword>
<dbReference type="PANTHER" id="PTHR33048">
    <property type="entry name" value="PTH11-LIKE INTEGRAL MEMBRANE PROTEIN (AFU_ORTHOLOGUE AFUA_5G11245)"/>
    <property type="match status" value="1"/>
</dbReference>
<feature type="transmembrane region" description="Helical" evidence="6">
    <location>
        <begin position="14"/>
        <end position="34"/>
    </location>
</feature>
<evidence type="ECO:0000256" key="4">
    <source>
        <dbReference type="ARBA" id="ARBA00023136"/>
    </source>
</evidence>
<keyword evidence="3 6" id="KW-1133">Transmembrane helix</keyword>
<feature type="transmembrane region" description="Helical" evidence="6">
    <location>
        <begin position="50"/>
        <end position="71"/>
    </location>
</feature>
<gene>
    <name evidence="8" type="ORF">K431DRAFT_98504</name>
</gene>
<evidence type="ECO:0000256" key="1">
    <source>
        <dbReference type="ARBA" id="ARBA00004141"/>
    </source>
</evidence>
<evidence type="ECO:0000256" key="6">
    <source>
        <dbReference type="SAM" id="Phobius"/>
    </source>
</evidence>
<dbReference type="Pfam" id="PF20684">
    <property type="entry name" value="Fung_rhodopsin"/>
    <property type="match status" value="1"/>
</dbReference>
<dbReference type="GO" id="GO:0016020">
    <property type="term" value="C:membrane"/>
    <property type="evidence" value="ECO:0007669"/>
    <property type="project" value="UniProtKB-SubCell"/>
</dbReference>
<name>A0A9P4QF94_9PEZI</name>
<feature type="transmembrane region" description="Helical" evidence="6">
    <location>
        <begin position="182"/>
        <end position="202"/>
    </location>
</feature>
<keyword evidence="4 6" id="KW-0472">Membrane</keyword>
<proteinExistence type="inferred from homology"/>
<dbReference type="Proteomes" id="UP000799441">
    <property type="component" value="Unassembled WGS sequence"/>
</dbReference>
<comment type="subcellular location">
    <subcellularLocation>
        <location evidence="1">Membrane</location>
        <topology evidence="1">Multi-pass membrane protein</topology>
    </subcellularLocation>
</comment>
<dbReference type="OrthoDB" id="3934549at2759"/>
<dbReference type="EMBL" id="MU003768">
    <property type="protein sequence ID" value="KAF2725165.1"/>
    <property type="molecule type" value="Genomic_DNA"/>
</dbReference>
<accession>A0A9P4QF94</accession>
<feature type="transmembrane region" description="Helical" evidence="6">
    <location>
        <begin position="128"/>
        <end position="146"/>
    </location>
</feature>
<protein>
    <recommendedName>
        <fullName evidence="7">Rhodopsin domain-containing protein</fullName>
    </recommendedName>
</protein>